<dbReference type="OrthoDB" id="5485224at2"/>
<evidence type="ECO:0000256" key="1">
    <source>
        <dbReference type="SAM" id="MobiDB-lite"/>
    </source>
</evidence>
<keyword evidence="4" id="KW-1185">Reference proteome</keyword>
<dbReference type="Pfam" id="PF20245">
    <property type="entry name" value="DUF6600"/>
    <property type="match status" value="1"/>
</dbReference>
<feature type="compositionally biased region" description="Pro residues" evidence="1">
    <location>
        <begin position="595"/>
        <end position="604"/>
    </location>
</feature>
<dbReference type="InterPro" id="IPR046535">
    <property type="entry name" value="DUF6600"/>
</dbReference>
<dbReference type="EMBL" id="FUWJ01000002">
    <property type="protein sequence ID" value="SJZ75173.1"/>
    <property type="molecule type" value="Genomic_DNA"/>
</dbReference>
<dbReference type="Proteomes" id="UP000190092">
    <property type="component" value="Unassembled WGS sequence"/>
</dbReference>
<dbReference type="PANTHER" id="PTHR38731:SF3">
    <property type="entry name" value="BLL6125 PROTEIN"/>
    <property type="match status" value="1"/>
</dbReference>
<evidence type="ECO:0000256" key="2">
    <source>
        <dbReference type="SAM" id="SignalP"/>
    </source>
</evidence>
<feature type="compositionally biased region" description="Low complexity" evidence="1">
    <location>
        <begin position="528"/>
        <end position="539"/>
    </location>
</feature>
<keyword evidence="2" id="KW-0732">Signal</keyword>
<name>A0A1T4N7M0_9HYPH</name>
<sequence>MKTYRRVCALVSLWLVASIATAHAQSDPPANPPADPPARVGRLAFLQGVVSFHDAQQDAWSPAARNMPLTTGDSLWTEPDGHDEITVAGLRARMDGDTQLDMLALDDSQTRLQLDRGRLDIRTFAFDRNTPYRIVTPRGTVSLLDQGDYYLHAGSTDDPTVLGVRAGTAEIETPDGQRLTVPAGQEGIVSGAGGALQLRLVQTAPPPMPAYWADRDRAVSYQPPPYMPADVTGYEDLAVYGTWRVDPDYGEVWYPNAMPADWQPYSTGYWRFIVPWGWTWMDAHPWGFAPYHYGRWAHRGDRWCWIPPYRRERPVYAPALVAFVGGAELGAALGGHVHAPVGWFPLGPHEPYVPPYTADRGYYRRINASAGVEQAVLDEHWRHAREHEALHDERSVNRAFATVVPGAAFVRSQPVSQSALTIAPNKLAALPVAPVAAPPAPSHAVATTGAAARPDSPPPITLPTARTPLSGMETLGRPTAVEHPSAPGPRIVGTQAPPTGGKSALPPLAPHVAPAPASPDILRPSDTHAPAPIQAIPHAGETPRIVTVPHPAEPHAPAAQIVHPLPSPAPQPHIATPVPARPPAPPQQALAPVHPTAPPAPAPHPALSGEHEGRK</sequence>
<dbReference type="RefSeq" id="WP_085933864.1">
    <property type="nucleotide sequence ID" value="NZ_FUWJ01000002.1"/>
</dbReference>
<organism evidence="3 4">
    <name type="scientific">Enhydrobacter aerosaccus</name>
    <dbReference type="NCBI Taxonomy" id="225324"/>
    <lineage>
        <taxon>Bacteria</taxon>
        <taxon>Pseudomonadati</taxon>
        <taxon>Pseudomonadota</taxon>
        <taxon>Alphaproteobacteria</taxon>
        <taxon>Hyphomicrobiales</taxon>
        <taxon>Enhydrobacter</taxon>
    </lineage>
</organism>
<proteinExistence type="predicted"/>
<evidence type="ECO:0000313" key="3">
    <source>
        <dbReference type="EMBL" id="SJZ75173.1"/>
    </source>
</evidence>
<feature type="chain" id="PRO_5013137584" evidence="2">
    <location>
        <begin position="25"/>
        <end position="615"/>
    </location>
</feature>
<evidence type="ECO:0000313" key="4">
    <source>
        <dbReference type="Proteomes" id="UP000190092"/>
    </source>
</evidence>
<protein>
    <submittedName>
        <fullName evidence="3">FecR family protein</fullName>
    </submittedName>
</protein>
<feature type="region of interest" description="Disordered" evidence="1">
    <location>
        <begin position="446"/>
        <end position="469"/>
    </location>
</feature>
<gene>
    <name evidence="3" type="ORF">SAMN02745126_02149</name>
</gene>
<dbReference type="PANTHER" id="PTHR38731">
    <property type="entry name" value="LIPL45-RELATED LIPOPROTEIN-RELATED"/>
    <property type="match status" value="1"/>
</dbReference>
<feature type="region of interest" description="Disordered" evidence="1">
    <location>
        <begin position="521"/>
        <end position="615"/>
    </location>
</feature>
<reference evidence="4" key="1">
    <citation type="submission" date="2017-02" db="EMBL/GenBank/DDBJ databases">
        <authorList>
            <person name="Varghese N."/>
            <person name="Submissions S."/>
        </authorList>
    </citation>
    <scope>NUCLEOTIDE SEQUENCE [LARGE SCALE GENOMIC DNA]</scope>
    <source>
        <strain evidence="4">ATCC 27094</strain>
    </source>
</reference>
<feature type="signal peptide" evidence="2">
    <location>
        <begin position="1"/>
        <end position="24"/>
    </location>
</feature>
<accession>A0A1T4N7M0</accession>
<dbReference type="AlphaFoldDB" id="A0A1T4N7M0"/>
<dbReference type="STRING" id="225324.SAMN02745126_02149"/>
<feature type="region of interest" description="Disordered" evidence="1">
    <location>
        <begin position="481"/>
        <end position="502"/>
    </location>
</feature>